<dbReference type="PANTHER" id="PTHR43968:SF8">
    <property type="entry name" value="S-TRANSFERASE, PUTATIVE (AFU_ORTHOLOGUE AFUA_2G00590)-RELATED"/>
    <property type="match status" value="1"/>
</dbReference>
<dbReference type="SUPFAM" id="SSF52833">
    <property type="entry name" value="Thioredoxin-like"/>
    <property type="match status" value="1"/>
</dbReference>
<dbReference type="Gene3D" id="1.20.1050.10">
    <property type="match status" value="1"/>
</dbReference>
<dbReference type="CDD" id="cd00299">
    <property type="entry name" value="GST_C_family"/>
    <property type="match status" value="1"/>
</dbReference>
<gene>
    <name evidence="2" type="ORF">LTR05_002530</name>
</gene>
<dbReference type="Pfam" id="PF13409">
    <property type="entry name" value="GST_N_2"/>
    <property type="match status" value="1"/>
</dbReference>
<feature type="domain" description="GST N-terminal" evidence="1">
    <location>
        <begin position="10"/>
        <end position="97"/>
    </location>
</feature>
<proteinExistence type="predicted"/>
<evidence type="ECO:0000259" key="1">
    <source>
        <dbReference type="PROSITE" id="PS50404"/>
    </source>
</evidence>
<dbReference type="PANTHER" id="PTHR43968">
    <property type="match status" value="1"/>
</dbReference>
<dbReference type="InterPro" id="IPR036282">
    <property type="entry name" value="Glutathione-S-Trfase_C_sf"/>
</dbReference>
<keyword evidence="3" id="KW-1185">Reference proteome</keyword>
<accession>A0AAN7T4B4</accession>
<evidence type="ECO:0000313" key="3">
    <source>
        <dbReference type="Proteomes" id="UP001309876"/>
    </source>
</evidence>
<dbReference type="InterPro" id="IPR050983">
    <property type="entry name" value="GST_Omega/HSP26"/>
</dbReference>
<name>A0AAN7T4B4_9EURO</name>
<dbReference type="SUPFAM" id="SSF47616">
    <property type="entry name" value="GST C-terminal domain-like"/>
    <property type="match status" value="1"/>
</dbReference>
<dbReference type="SFLD" id="SFLDS00019">
    <property type="entry name" value="Glutathione_Transferase_(cytos"/>
    <property type="match status" value="1"/>
</dbReference>
<dbReference type="Gene3D" id="3.40.30.10">
    <property type="entry name" value="Glutaredoxin"/>
    <property type="match status" value="1"/>
</dbReference>
<dbReference type="InterPro" id="IPR036249">
    <property type="entry name" value="Thioredoxin-like_sf"/>
</dbReference>
<organism evidence="2 3">
    <name type="scientific">Lithohypha guttulata</name>
    <dbReference type="NCBI Taxonomy" id="1690604"/>
    <lineage>
        <taxon>Eukaryota</taxon>
        <taxon>Fungi</taxon>
        <taxon>Dikarya</taxon>
        <taxon>Ascomycota</taxon>
        <taxon>Pezizomycotina</taxon>
        <taxon>Eurotiomycetes</taxon>
        <taxon>Chaetothyriomycetidae</taxon>
        <taxon>Chaetothyriales</taxon>
        <taxon>Trichomeriaceae</taxon>
        <taxon>Lithohypha</taxon>
    </lineage>
</organism>
<dbReference type="GO" id="GO:0005737">
    <property type="term" value="C:cytoplasm"/>
    <property type="evidence" value="ECO:0007669"/>
    <property type="project" value="TreeGrafter"/>
</dbReference>
<dbReference type="InterPro" id="IPR004045">
    <property type="entry name" value="Glutathione_S-Trfase_N"/>
</dbReference>
<comment type="caution">
    <text evidence="2">The sequence shown here is derived from an EMBL/GenBank/DDBJ whole genome shotgun (WGS) entry which is preliminary data.</text>
</comment>
<dbReference type="PROSITE" id="PS50404">
    <property type="entry name" value="GST_NTER"/>
    <property type="match status" value="1"/>
</dbReference>
<evidence type="ECO:0000313" key="2">
    <source>
        <dbReference type="EMBL" id="KAK5088313.1"/>
    </source>
</evidence>
<reference evidence="2 3" key="1">
    <citation type="submission" date="2023-08" db="EMBL/GenBank/DDBJ databases">
        <title>Black Yeasts Isolated from many extreme environments.</title>
        <authorList>
            <person name="Coleine C."/>
            <person name="Stajich J.E."/>
            <person name="Selbmann L."/>
        </authorList>
    </citation>
    <scope>NUCLEOTIDE SEQUENCE [LARGE SCALE GENOMIC DNA]</scope>
    <source>
        <strain evidence="2 3">CCFEE 5910</strain>
    </source>
</reference>
<dbReference type="SFLD" id="SFLDG00358">
    <property type="entry name" value="Main_(cytGST)"/>
    <property type="match status" value="1"/>
</dbReference>
<dbReference type="EMBL" id="JAVRRJ010000002">
    <property type="protein sequence ID" value="KAK5088313.1"/>
    <property type="molecule type" value="Genomic_DNA"/>
</dbReference>
<protein>
    <recommendedName>
        <fullName evidence="1">GST N-terminal domain-containing protein</fullName>
    </recommendedName>
</protein>
<dbReference type="AlphaFoldDB" id="A0AAN7T4B4"/>
<dbReference type="Proteomes" id="UP001309876">
    <property type="component" value="Unassembled WGS sequence"/>
</dbReference>
<dbReference type="InterPro" id="IPR040079">
    <property type="entry name" value="Glutathione_S-Trfase"/>
</dbReference>
<sequence>MGDATDNSQGKLTLYTNHGCPWAHRAHIIVKELGLDYEETIIDLERPRDEWYLRINPRGLVPTLQHTHPVLSSSEPETVIESALVVHYLIDAFPHLSGHIYPAAKDPKSAYHRYTLNLLLDTWMNKVNSSLMRAQVMAGTDEVPTAADDPFEAIKTHIEPQLAKVTGHGKGPFFGGAERLTLFEILVAPFVLRAHEFSNDKILAKSFAERLDTLPAYSKWAAAVLAQKSVTYIWDADTMTERILRRAPEMRKKFGISK</sequence>
<dbReference type="CDD" id="cd00570">
    <property type="entry name" value="GST_N_family"/>
    <property type="match status" value="1"/>
</dbReference>